<dbReference type="PANTHER" id="PTHR30087">
    <property type="entry name" value="INNER MEMBRANE PROTEIN"/>
    <property type="match status" value="1"/>
</dbReference>
<dbReference type="InterPro" id="IPR007553">
    <property type="entry name" value="2-thiour_desulf"/>
</dbReference>
<dbReference type="EMBL" id="FUWR01000001">
    <property type="protein sequence ID" value="SJZ33808.1"/>
    <property type="molecule type" value="Genomic_DNA"/>
</dbReference>
<accession>A0A1T4JUJ5</accession>
<dbReference type="Proteomes" id="UP000190102">
    <property type="component" value="Unassembled WGS sequence"/>
</dbReference>
<evidence type="ECO:0000313" key="3">
    <source>
        <dbReference type="Proteomes" id="UP000190102"/>
    </source>
</evidence>
<dbReference type="AlphaFoldDB" id="A0A1T4JUJ5"/>
<feature type="domain" description="DUF1722" evidence="1">
    <location>
        <begin position="193"/>
        <end position="307"/>
    </location>
</feature>
<dbReference type="PIRSF" id="PIRSF037004">
    <property type="entry name" value="UCP037004"/>
    <property type="match status" value="1"/>
</dbReference>
<dbReference type="OrthoDB" id="495783at2"/>
<dbReference type="Pfam" id="PF04463">
    <property type="entry name" value="2-thiour_desulf"/>
    <property type="match status" value="1"/>
</dbReference>
<dbReference type="Pfam" id="PF08349">
    <property type="entry name" value="DUF1722"/>
    <property type="match status" value="1"/>
</dbReference>
<sequence>MKPKQPIIIGTSSCLLGEKVRYDSGHKQHHYITDQLSGSFHFIPVCPEVESGLPIPREAMHLSGDPTSPSLITVKTGHELTQQMHNWCHRRVKELEQLQLRGFILKKNSPSCGLFRVKIYQDKGPPLTSGQGLFAQALTNAFPLLPVEEEGRLSDARLRENFIERVYCYDRLLTFLAFKPAKADLIQFHTIHKLLIMAHSPNHYRQLGRLVASTLSLQELLPAYTKLFMEALQLLATPAKQANVLMHCQGYFKKQLAPWEKQELLGLIERYRIGQLPLIVPITLLNHYISRFHESYLSEQLYFSPHPDELMLRNHA</sequence>
<dbReference type="InterPro" id="IPR013560">
    <property type="entry name" value="DUF1722"/>
</dbReference>
<dbReference type="RefSeq" id="WP_078788397.1">
    <property type="nucleotide sequence ID" value="NZ_FUWR01000001.1"/>
</dbReference>
<reference evidence="3" key="1">
    <citation type="submission" date="2017-02" db="EMBL/GenBank/DDBJ databases">
        <authorList>
            <person name="Varghese N."/>
            <person name="Submissions S."/>
        </authorList>
    </citation>
    <scope>NUCLEOTIDE SEQUENCE [LARGE SCALE GENOMIC DNA]</scope>
    <source>
        <strain evidence="3">ATCC BAA-34</strain>
    </source>
</reference>
<name>A0A1T4JUJ5_9BACT</name>
<dbReference type="PANTHER" id="PTHR30087:SF0">
    <property type="entry name" value="INNER MEMBRANE PROTEIN"/>
    <property type="match status" value="1"/>
</dbReference>
<evidence type="ECO:0000259" key="1">
    <source>
        <dbReference type="Pfam" id="PF08349"/>
    </source>
</evidence>
<keyword evidence="3" id="KW-1185">Reference proteome</keyword>
<proteinExistence type="predicted"/>
<dbReference type="STRING" id="115783.SAMN02745119_00073"/>
<gene>
    <name evidence="2" type="ORF">SAMN02745119_00073</name>
</gene>
<organism evidence="2 3">
    <name type="scientific">Trichlorobacter thiogenes</name>
    <dbReference type="NCBI Taxonomy" id="115783"/>
    <lineage>
        <taxon>Bacteria</taxon>
        <taxon>Pseudomonadati</taxon>
        <taxon>Thermodesulfobacteriota</taxon>
        <taxon>Desulfuromonadia</taxon>
        <taxon>Geobacterales</taxon>
        <taxon>Geobacteraceae</taxon>
        <taxon>Trichlorobacter</taxon>
    </lineage>
</organism>
<evidence type="ECO:0000313" key="2">
    <source>
        <dbReference type="EMBL" id="SJZ33808.1"/>
    </source>
</evidence>
<protein>
    <submittedName>
        <fullName evidence="2">Uncharacterized conserved protein YbgA, DUF1722 family</fullName>
    </submittedName>
</protein>
<dbReference type="InterPro" id="IPR017087">
    <property type="entry name" value="UCP037004"/>
</dbReference>